<dbReference type="GO" id="GO:0004721">
    <property type="term" value="F:phosphoprotein phosphatase activity"/>
    <property type="evidence" value="ECO:0007669"/>
    <property type="project" value="TreeGrafter"/>
</dbReference>
<dbReference type="InterPro" id="IPR000014">
    <property type="entry name" value="PAS"/>
</dbReference>
<feature type="domain" description="HAMP" evidence="16">
    <location>
        <begin position="191"/>
        <end position="243"/>
    </location>
</feature>
<dbReference type="Pfam" id="PF02518">
    <property type="entry name" value="HATPase_c"/>
    <property type="match status" value="1"/>
</dbReference>
<feature type="domain" description="PAS" evidence="15">
    <location>
        <begin position="255"/>
        <end position="326"/>
    </location>
</feature>
<keyword evidence="13" id="KW-1133">Transmembrane helix</keyword>
<evidence type="ECO:0000259" key="15">
    <source>
        <dbReference type="PROSITE" id="PS50112"/>
    </source>
</evidence>
<dbReference type="PROSITE" id="PS50112">
    <property type="entry name" value="PAS"/>
    <property type="match status" value="1"/>
</dbReference>
<dbReference type="GO" id="GO:0005886">
    <property type="term" value="C:plasma membrane"/>
    <property type="evidence" value="ECO:0007669"/>
    <property type="project" value="UniProtKB-SubCell"/>
</dbReference>
<keyword evidence="18" id="KW-1185">Reference proteome</keyword>
<accession>A0A517QMT6</accession>
<dbReference type="PROSITE" id="PS50109">
    <property type="entry name" value="HIS_KIN"/>
    <property type="match status" value="1"/>
</dbReference>
<dbReference type="PANTHER" id="PTHR45453:SF1">
    <property type="entry name" value="PHOSPHATE REGULON SENSOR PROTEIN PHOR"/>
    <property type="match status" value="1"/>
</dbReference>
<dbReference type="Pfam" id="PF00989">
    <property type="entry name" value="PAS"/>
    <property type="match status" value="1"/>
</dbReference>
<dbReference type="FunFam" id="3.30.565.10:FF:000023">
    <property type="entry name" value="PAS domain-containing sensor histidine kinase"/>
    <property type="match status" value="1"/>
</dbReference>
<evidence type="ECO:0000256" key="9">
    <source>
        <dbReference type="ARBA" id="ARBA00022840"/>
    </source>
</evidence>
<dbReference type="SMART" id="SM00387">
    <property type="entry name" value="HATPase_c"/>
    <property type="match status" value="1"/>
</dbReference>
<evidence type="ECO:0000256" key="1">
    <source>
        <dbReference type="ARBA" id="ARBA00000085"/>
    </source>
</evidence>
<evidence type="ECO:0000313" key="17">
    <source>
        <dbReference type="EMBL" id="QDT32915.1"/>
    </source>
</evidence>
<dbReference type="PANTHER" id="PTHR45453">
    <property type="entry name" value="PHOSPHATE REGULON SENSOR PROTEIN PHOR"/>
    <property type="match status" value="1"/>
</dbReference>
<dbReference type="CDD" id="cd06225">
    <property type="entry name" value="HAMP"/>
    <property type="match status" value="1"/>
</dbReference>
<dbReference type="InterPro" id="IPR036890">
    <property type="entry name" value="HATPase_C_sf"/>
</dbReference>
<dbReference type="InterPro" id="IPR035965">
    <property type="entry name" value="PAS-like_dom_sf"/>
</dbReference>
<evidence type="ECO:0000256" key="12">
    <source>
        <dbReference type="SAM" id="Coils"/>
    </source>
</evidence>
<dbReference type="Proteomes" id="UP000315724">
    <property type="component" value="Chromosome"/>
</dbReference>
<reference evidence="17 18" key="1">
    <citation type="submission" date="2019-02" db="EMBL/GenBank/DDBJ databases">
        <title>Deep-cultivation of Planctomycetes and their phenomic and genomic characterization uncovers novel biology.</title>
        <authorList>
            <person name="Wiegand S."/>
            <person name="Jogler M."/>
            <person name="Boedeker C."/>
            <person name="Pinto D."/>
            <person name="Vollmers J."/>
            <person name="Rivas-Marin E."/>
            <person name="Kohn T."/>
            <person name="Peeters S.H."/>
            <person name="Heuer A."/>
            <person name="Rast P."/>
            <person name="Oberbeckmann S."/>
            <person name="Bunk B."/>
            <person name="Jeske O."/>
            <person name="Meyerdierks A."/>
            <person name="Storesund J.E."/>
            <person name="Kallscheuer N."/>
            <person name="Luecker S."/>
            <person name="Lage O.M."/>
            <person name="Pohl T."/>
            <person name="Merkel B.J."/>
            <person name="Hornburger P."/>
            <person name="Mueller R.-W."/>
            <person name="Bruemmer F."/>
            <person name="Labrenz M."/>
            <person name="Spormann A.M."/>
            <person name="Op den Camp H."/>
            <person name="Overmann J."/>
            <person name="Amann R."/>
            <person name="Jetten M.S.M."/>
            <person name="Mascher T."/>
            <person name="Medema M.H."/>
            <person name="Devos D.P."/>
            <person name="Kaster A.-K."/>
            <person name="Ovreas L."/>
            <person name="Rohde M."/>
            <person name="Galperin M.Y."/>
            <person name="Jogler C."/>
        </authorList>
    </citation>
    <scope>NUCLEOTIDE SEQUENCE [LARGE SCALE GENOMIC DNA]</scope>
    <source>
        <strain evidence="17 18">Mal48</strain>
    </source>
</reference>
<keyword evidence="9" id="KW-0067">ATP-binding</keyword>
<evidence type="ECO:0000256" key="4">
    <source>
        <dbReference type="ARBA" id="ARBA00022475"/>
    </source>
</evidence>
<dbReference type="CDD" id="cd00130">
    <property type="entry name" value="PAS"/>
    <property type="match status" value="1"/>
</dbReference>
<dbReference type="FunFam" id="1.10.287.130:FF:000008">
    <property type="entry name" value="Two-component sensor histidine kinase"/>
    <property type="match status" value="1"/>
</dbReference>
<dbReference type="Gene3D" id="1.10.287.130">
    <property type="match status" value="1"/>
</dbReference>
<organism evidence="17 18">
    <name type="scientific">Thalassoglobus polymorphus</name>
    <dbReference type="NCBI Taxonomy" id="2527994"/>
    <lineage>
        <taxon>Bacteria</taxon>
        <taxon>Pseudomonadati</taxon>
        <taxon>Planctomycetota</taxon>
        <taxon>Planctomycetia</taxon>
        <taxon>Planctomycetales</taxon>
        <taxon>Planctomycetaceae</taxon>
        <taxon>Thalassoglobus</taxon>
    </lineage>
</organism>
<dbReference type="AlphaFoldDB" id="A0A517QMT6"/>
<dbReference type="InterPro" id="IPR050351">
    <property type="entry name" value="BphY/WalK/GraS-like"/>
</dbReference>
<dbReference type="EMBL" id="CP036267">
    <property type="protein sequence ID" value="QDT32915.1"/>
    <property type="molecule type" value="Genomic_DNA"/>
</dbReference>
<name>A0A517QMT6_9PLAN</name>
<dbReference type="GO" id="GO:0016036">
    <property type="term" value="P:cellular response to phosphate starvation"/>
    <property type="evidence" value="ECO:0007669"/>
    <property type="project" value="TreeGrafter"/>
</dbReference>
<gene>
    <name evidence="17" type="primary">phoR_1</name>
    <name evidence="17" type="ORF">Mal48_21630</name>
</gene>
<dbReference type="NCBIfam" id="TIGR00229">
    <property type="entry name" value="sensory_box"/>
    <property type="match status" value="1"/>
</dbReference>
<evidence type="ECO:0000256" key="8">
    <source>
        <dbReference type="ARBA" id="ARBA00022777"/>
    </source>
</evidence>
<keyword evidence="13" id="KW-0812">Transmembrane</keyword>
<keyword evidence="8" id="KW-0418">Kinase</keyword>
<evidence type="ECO:0000256" key="2">
    <source>
        <dbReference type="ARBA" id="ARBA00004236"/>
    </source>
</evidence>
<proteinExistence type="predicted"/>
<keyword evidence="7" id="KW-0547">Nucleotide-binding</keyword>
<comment type="subcellular location">
    <subcellularLocation>
        <location evidence="2">Cell membrane</location>
    </subcellularLocation>
</comment>
<dbReference type="InterPro" id="IPR003594">
    <property type="entry name" value="HATPase_dom"/>
</dbReference>
<evidence type="ECO:0000256" key="5">
    <source>
        <dbReference type="ARBA" id="ARBA00022553"/>
    </source>
</evidence>
<dbReference type="GO" id="GO:0000155">
    <property type="term" value="F:phosphorelay sensor kinase activity"/>
    <property type="evidence" value="ECO:0007669"/>
    <property type="project" value="InterPro"/>
</dbReference>
<dbReference type="InterPro" id="IPR003660">
    <property type="entry name" value="HAMP_dom"/>
</dbReference>
<evidence type="ECO:0000256" key="6">
    <source>
        <dbReference type="ARBA" id="ARBA00022679"/>
    </source>
</evidence>
<evidence type="ECO:0000259" key="14">
    <source>
        <dbReference type="PROSITE" id="PS50109"/>
    </source>
</evidence>
<dbReference type="SUPFAM" id="SSF158472">
    <property type="entry name" value="HAMP domain-like"/>
    <property type="match status" value="1"/>
</dbReference>
<dbReference type="GO" id="GO:0006355">
    <property type="term" value="P:regulation of DNA-templated transcription"/>
    <property type="evidence" value="ECO:0007669"/>
    <property type="project" value="InterPro"/>
</dbReference>
<dbReference type="Gene3D" id="3.30.565.10">
    <property type="entry name" value="Histidine kinase-like ATPase, C-terminal domain"/>
    <property type="match status" value="1"/>
</dbReference>
<dbReference type="Gene3D" id="6.10.340.10">
    <property type="match status" value="1"/>
</dbReference>
<dbReference type="CDD" id="cd00082">
    <property type="entry name" value="HisKA"/>
    <property type="match status" value="1"/>
</dbReference>
<dbReference type="InterPro" id="IPR005467">
    <property type="entry name" value="His_kinase_dom"/>
</dbReference>
<sequence>MLSSRLFWKIFGTYAALTLVAALSFVAIQSSRQREIVIEQAQQRLHDSAVILRSRMADSFEKGQTAELQQTLVQLGKQNGTRLTLVTEDGTVIGDSAESPEVMDNHNNREELRLARTSGFGVSQRQSPTLDLPMLNYALRVDQGEQVVGFVRVSMTVKALNAQVDSVQRLIWVTAMTVSIVALVLTYFVVGRLIRPLILLTQSAEAIADGDLRQQVVIPSRDELGALAGAFNLMSQKLSMQIDELHQKSAELAKNSERLETVLGGMVEGVIAVDGDERVLFVNQAANSLLEISTPEIVGRPIWEAVRNPAIQKVVKSALESKGQENIELEIPRSEAIVSLLAAQLPGDPCPGVVLVFHDVTDLRRLENIRQEFVSNVSHELKTPLTSIQAYAETLLSGAIDDPDHNRKFLKGIEEQATRLHALILDLLRISRIESGADTFEVSTVPLVETVELCIREHAAICNTKSIQLSMQTHTGEIYVLADPEGLQTILNNLIDNAINYTPSGGQVSVDWAVQNSMVSIKVKDTGIGIPKDHQKRVFERFYRVDKARSREMGGTGLGLSIVKHLAQEFGGEAEVNSEPGQGSTFTVRLPLAQNEKKLGFQKIQAAND</sequence>
<dbReference type="SMART" id="SM00304">
    <property type="entry name" value="HAMP"/>
    <property type="match status" value="1"/>
</dbReference>
<dbReference type="InterPro" id="IPR036097">
    <property type="entry name" value="HisK_dim/P_sf"/>
</dbReference>
<protein>
    <recommendedName>
        <fullName evidence="3">histidine kinase</fullName>
        <ecNumber evidence="3">2.7.13.3</ecNumber>
    </recommendedName>
</protein>
<dbReference type="InterPro" id="IPR004358">
    <property type="entry name" value="Sig_transdc_His_kin-like_C"/>
</dbReference>
<evidence type="ECO:0000256" key="3">
    <source>
        <dbReference type="ARBA" id="ARBA00012438"/>
    </source>
</evidence>
<dbReference type="Gene3D" id="3.30.450.20">
    <property type="entry name" value="PAS domain"/>
    <property type="match status" value="1"/>
</dbReference>
<evidence type="ECO:0000256" key="10">
    <source>
        <dbReference type="ARBA" id="ARBA00023012"/>
    </source>
</evidence>
<dbReference type="Pfam" id="PF00672">
    <property type="entry name" value="HAMP"/>
    <property type="match status" value="1"/>
</dbReference>
<keyword evidence="5" id="KW-0597">Phosphoprotein</keyword>
<keyword evidence="10" id="KW-0902">Two-component regulatory system</keyword>
<dbReference type="EC" id="2.7.13.3" evidence="3"/>
<keyword evidence="4" id="KW-1003">Cell membrane</keyword>
<evidence type="ECO:0000256" key="7">
    <source>
        <dbReference type="ARBA" id="ARBA00022741"/>
    </source>
</evidence>
<dbReference type="CDD" id="cd00075">
    <property type="entry name" value="HATPase"/>
    <property type="match status" value="1"/>
</dbReference>
<dbReference type="KEGG" id="tpol:Mal48_21630"/>
<dbReference type="SMART" id="SM00388">
    <property type="entry name" value="HisKA"/>
    <property type="match status" value="1"/>
</dbReference>
<keyword evidence="11 13" id="KW-0472">Membrane</keyword>
<evidence type="ECO:0000256" key="13">
    <source>
        <dbReference type="SAM" id="Phobius"/>
    </source>
</evidence>
<keyword evidence="12" id="KW-0175">Coiled coil</keyword>
<evidence type="ECO:0000256" key="11">
    <source>
        <dbReference type="ARBA" id="ARBA00023136"/>
    </source>
</evidence>
<dbReference type="PROSITE" id="PS50885">
    <property type="entry name" value="HAMP"/>
    <property type="match status" value="1"/>
</dbReference>
<dbReference type="GO" id="GO:0005524">
    <property type="term" value="F:ATP binding"/>
    <property type="evidence" value="ECO:0007669"/>
    <property type="project" value="UniProtKB-KW"/>
</dbReference>
<dbReference type="SMART" id="SM00091">
    <property type="entry name" value="PAS"/>
    <property type="match status" value="1"/>
</dbReference>
<dbReference type="Pfam" id="PF00512">
    <property type="entry name" value="HisKA"/>
    <property type="match status" value="1"/>
</dbReference>
<feature type="coiled-coil region" evidence="12">
    <location>
        <begin position="235"/>
        <end position="262"/>
    </location>
</feature>
<keyword evidence="6 17" id="KW-0808">Transferase</keyword>
<evidence type="ECO:0000259" key="16">
    <source>
        <dbReference type="PROSITE" id="PS50885"/>
    </source>
</evidence>
<dbReference type="InterPro" id="IPR013767">
    <property type="entry name" value="PAS_fold"/>
</dbReference>
<dbReference type="PRINTS" id="PR00344">
    <property type="entry name" value="BCTRLSENSOR"/>
</dbReference>
<dbReference type="SUPFAM" id="SSF55785">
    <property type="entry name" value="PYP-like sensor domain (PAS domain)"/>
    <property type="match status" value="1"/>
</dbReference>
<feature type="transmembrane region" description="Helical" evidence="13">
    <location>
        <begin position="6"/>
        <end position="28"/>
    </location>
</feature>
<comment type="catalytic activity">
    <reaction evidence="1">
        <text>ATP + protein L-histidine = ADP + protein N-phospho-L-histidine.</text>
        <dbReference type="EC" id="2.7.13.3"/>
    </reaction>
</comment>
<dbReference type="SUPFAM" id="SSF47384">
    <property type="entry name" value="Homodimeric domain of signal transducing histidine kinase"/>
    <property type="match status" value="1"/>
</dbReference>
<feature type="transmembrane region" description="Helical" evidence="13">
    <location>
        <begin position="170"/>
        <end position="190"/>
    </location>
</feature>
<feature type="domain" description="Histidine kinase" evidence="14">
    <location>
        <begin position="376"/>
        <end position="594"/>
    </location>
</feature>
<evidence type="ECO:0000313" key="18">
    <source>
        <dbReference type="Proteomes" id="UP000315724"/>
    </source>
</evidence>
<dbReference type="SUPFAM" id="SSF55874">
    <property type="entry name" value="ATPase domain of HSP90 chaperone/DNA topoisomerase II/histidine kinase"/>
    <property type="match status" value="1"/>
</dbReference>
<dbReference type="InterPro" id="IPR003661">
    <property type="entry name" value="HisK_dim/P_dom"/>
</dbReference>